<feature type="region of interest" description="Disordered" evidence="1">
    <location>
        <begin position="1667"/>
        <end position="1687"/>
    </location>
</feature>
<evidence type="ECO:0008006" key="4">
    <source>
        <dbReference type="Google" id="ProtNLM"/>
    </source>
</evidence>
<dbReference type="PANTHER" id="PTHR23185:SF0">
    <property type="entry name" value="PROTEIN VIRILIZER HOMOLOG"/>
    <property type="match status" value="1"/>
</dbReference>
<comment type="caution">
    <text evidence="2">The sequence shown here is derived from an EMBL/GenBank/DDBJ whole genome shotgun (WGS) entry which is preliminary data.</text>
</comment>
<keyword evidence="3" id="KW-1185">Reference proteome</keyword>
<protein>
    <recommendedName>
        <fullName evidence="4">Virilizer N-terminal domain-containing protein</fullName>
    </recommendedName>
</protein>
<sequence>MGKKVLLYFNTLRPPKNYNSEDTDFTQFIRFRKNVVLTNLVIIPQEITPFPNTSISEYKGHTSPSNLTFQVLVHKKSPSSGKLSLSERHTLGKMVPHIQSLDSFEFDYAQNSGIQGFQFDEEHRYLTRFLMVQGDFEALTICLYGYSQEESLGTMSGARIDSQIPDFETRTKAKSEDSIVDDEEELYMSPVHSYHNLISRASKLNDAQDLYEEIQNLAGEFYNSGTTDPLLNGTLNHLMHDYSYISQSQTLAELAPQGLSKSAHHSVISLHSQKAWVELKQQVCEIEDLSKVQIAFLPNSSEQLKVFQQSLHRINQLLKDALVYARNNRLQFEDDFEKLMSVIFKSMSITSGAFSLSVFRSCLSLVCTLCSCGDDVSRLVLVHNLVHTLLYPLHSSNSSTNLKIQILRAVNICANDPLVVQHILEEKGEQHGSLYKKFILPLLHDHKLPSETSELVKSIVEKITFFEGCAAVQDISLKHAELKGNEGNRYQSSNVTSSTPHLNASDIDIKEEKSIDTLDQFVKSLERLAGFFNVAEFERNEKYSLESSFFRYLSFHDVPKMMTTILMSKSLLESERRSQVLSSFSNFCLVVWQTKQGLIYLSSELEKPVLGSEHLFKVWVDTLIHKDGAIPSNNDLNDMLLSWLSEERLRGSPGILDYRRWWINENQYSRGRADLEYAVSTFTFIPDSRIQFTVDEFVTILIYQVYAVRLVTQLMAHSDSKGKRPVLIGKEDYLQTNHLIKLMHDMCVFNVGKQAIASATSFLGALPVLISYSTSNTQAKRLVTTIFSYYHLLDIKLSPADFDRLKITYQQDAEDDPVYYTVLKYQKHNDLGVLIDILANAEKKDFFKESVVNKIAFCIRILLKHSYVGTDPLSVLSSQLNIIGATQEDPILVYLLRIIESAIENLGEVNKISSLYSDTSVDEKAIVENMAKMSWSDSMDPDEQYSKSMSQYTSTAVPSHHVRRIKMKNMWLELTLLTLELVFSIIYHTGDGLIVSVTLTEPEEKTSEDMSLDITRDDHLLNECFKQILKLLYTLDQLDIRNLKPKDQEIMMNRGFVDSYSLYLLRSSHEVIYRFFDMVNIVVPDQITNTHCEEARGEQYRFKCKIPTSLIGNKVVQYLLDGLHDAPQHFLSGIKLLTSLLPPPYIDVQQQCRKSSDCHQNPPLRERRVDDIYSENCLRMYWTNQLLPLKDNIEESLRTLIFTSCKEIHISLRLLIVQMVDLDIGDLGIARGIFKLLIDQLYEELEVYSHVLHATEYQTSEQSQNQNDQLQHPALGSDDSCIWQQCSFEEQFVASRISRLLCLLLSLVKIPSGHFYLLDIFECNIRNGLDHSIGMFFDIIELLGASHFVSDLAIEIICLLSDHWEQFDRRIYLDNSEEHVLHSNVELYAQSTQLSELISNLLDWVQSDKPTRLQNRALCMLTDISRSVIGTLTILSNPDFCYAIHEIMNESMKKISSDHQHPFTLEKMCQTLNLSKLLYDQWRSHAIANSTNNDIKITLFGNLLGPFGACIEQGQACRKILESREEKGSDSKLLKLSCELLEWLFEVAHSLQAESNSGRYRFDEQFDGIEACFIGLERIFQTRKRTLVDFLKSRDLTNLSKCDDYVYHEDFEEIFYFSNEVRDFKAYALRMFPGFSIRKRVKVYDEESDDEGDPVIIPFEPHHVSSLTREDLHRTNLGGGKAYQSNEFRNPYGARKANAARLPSVHVDDFLKKPTSEVLTSPMKPSQPLDNNHSPIRPHGHLPYGSMDTSPQPNPRGRMNPANPRTNLGTKQWPTDARHYRPSPGFSESLPPNPMVGPPLNDFEVNRRGAFQRFPNGFPPGGGVPPPYYNPHYYPGIPQNQGYSYERPYFPNGPNQFFDSGQQQPRPRFPPNSMHMEYRDHMEPVNSRYQKGPNIRPNGSGRTM</sequence>
<gene>
    <name evidence="2" type="ORF">K7432_002039</name>
</gene>
<evidence type="ECO:0000256" key="1">
    <source>
        <dbReference type="SAM" id="MobiDB-lite"/>
    </source>
</evidence>
<dbReference type="Proteomes" id="UP001479436">
    <property type="component" value="Unassembled WGS sequence"/>
</dbReference>
<accession>A0ABR2W8K6</accession>
<dbReference type="PANTHER" id="PTHR23185">
    <property type="entry name" value="PROTEIN VIRILIZER HOMOLOG"/>
    <property type="match status" value="1"/>
</dbReference>
<evidence type="ECO:0000313" key="3">
    <source>
        <dbReference type="Proteomes" id="UP001479436"/>
    </source>
</evidence>
<evidence type="ECO:0000313" key="2">
    <source>
        <dbReference type="EMBL" id="KAK9723290.1"/>
    </source>
</evidence>
<dbReference type="InterPro" id="IPR026736">
    <property type="entry name" value="Virilizer"/>
</dbReference>
<feature type="region of interest" description="Disordered" evidence="1">
    <location>
        <begin position="1716"/>
        <end position="1775"/>
    </location>
</feature>
<feature type="compositionally biased region" description="Polar residues" evidence="1">
    <location>
        <begin position="1763"/>
        <end position="1773"/>
    </location>
</feature>
<proteinExistence type="predicted"/>
<reference evidence="2 3" key="1">
    <citation type="submission" date="2023-04" db="EMBL/GenBank/DDBJ databases">
        <title>Genome of Basidiobolus ranarum AG-B5.</title>
        <authorList>
            <person name="Stajich J.E."/>
            <person name="Carter-House D."/>
            <person name="Gryganskyi A."/>
        </authorList>
    </citation>
    <scope>NUCLEOTIDE SEQUENCE [LARGE SCALE GENOMIC DNA]</scope>
    <source>
        <strain evidence="2 3">AG-B5</strain>
    </source>
</reference>
<organism evidence="2 3">
    <name type="scientific">Basidiobolus ranarum</name>
    <dbReference type="NCBI Taxonomy" id="34480"/>
    <lineage>
        <taxon>Eukaryota</taxon>
        <taxon>Fungi</taxon>
        <taxon>Fungi incertae sedis</taxon>
        <taxon>Zoopagomycota</taxon>
        <taxon>Entomophthoromycotina</taxon>
        <taxon>Basidiobolomycetes</taxon>
        <taxon>Basidiobolales</taxon>
        <taxon>Basidiobolaceae</taxon>
        <taxon>Basidiobolus</taxon>
    </lineage>
</organism>
<dbReference type="EMBL" id="JASJQH010006927">
    <property type="protein sequence ID" value="KAK9723290.1"/>
    <property type="molecule type" value="Genomic_DNA"/>
</dbReference>
<name>A0ABR2W8K6_9FUNG</name>